<dbReference type="Gene3D" id="3.40.50.300">
    <property type="entry name" value="P-loop containing nucleotide triphosphate hydrolases"/>
    <property type="match status" value="2"/>
</dbReference>
<dbReference type="CDD" id="cd18584">
    <property type="entry name" value="ABC_6TM_AarD_CydD"/>
    <property type="match status" value="1"/>
</dbReference>
<dbReference type="RefSeq" id="WP_305994879.1">
    <property type="nucleotide sequence ID" value="NZ_JAVALS010000001.1"/>
</dbReference>
<feature type="transmembrane region" description="Helical" evidence="8">
    <location>
        <begin position="812"/>
        <end position="834"/>
    </location>
</feature>
<feature type="compositionally biased region" description="Basic and acidic residues" evidence="7">
    <location>
        <begin position="537"/>
        <end position="546"/>
    </location>
</feature>
<dbReference type="NCBIfam" id="TIGR02868">
    <property type="entry name" value="CydC"/>
    <property type="match status" value="1"/>
</dbReference>
<evidence type="ECO:0000256" key="1">
    <source>
        <dbReference type="ARBA" id="ARBA00004651"/>
    </source>
</evidence>
<dbReference type="EMBL" id="JAVALS010000001">
    <property type="protein sequence ID" value="MDP5225841.1"/>
    <property type="molecule type" value="Genomic_DNA"/>
</dbReference>
<feature type="transmembrane region" description="Helical" evidence="8">
    <location>
        <begin position="622"/>
        <end position="642"/>
    </location>
</feature>
<dbReference type="InterPro" id="IPR014216">
    <property type="entry name" value="ABC_transptr_CydD"/>
</dbReference>
<dbReference type="PANTHER" id="PTHR24221">
    <property type="entry name" value="ATP-BINDING CASSETTE SUB-FAMILY B"/>
    <property type="match status" value="1"/>
</dbReference>
<keyword evidence="6 8" id="KW-0472">Membrane</keyword>
<evidence type="ECO:0000256" key="8">
    <source>
        <dbReference type="SAM" id="Phobius"/>
    </source>
</evidence>
<feature type="region of interest" description="Disordered" evidence="7">
    <location>
        <begin position="531"/>
        <end position="578"/>
    </location>
</feature>
<organism evidence="11 12">
    <name type="scientific">Arthrobacter horti</name>
    <dbReference type="NCBI Taxonomy" id="3068273"/>
    <lineage>
        <taxon>Bacteria</taxon>
        <taxon>Bacillati</taxon>
        <taxon>Actinomycetota</taxon>
        <taxon>Actinomycetes</taxon>
        <taxon>Micrococcales</taxon>
        <taxon>Micrococcaceae</taxon>
        <taxon>Arthrobacter</taxon>
    </lineage>
</organism>
<feature type="transmembrane region" description="Helical" evidence="8">
    <location>
        <begin position="846"/>
        <end position="866"/>
    </location>
</feature>
<dbReference type="PANTHER" id="PTHR24221:SF654">
    <property type="entry name" value="ATP-BINDING CASSETTE SUB-FAMILY B MEMBER 6"/>
    <property type="match status" value="1"/>
</dbReference>
<reference evidence="11 12" key="1">
    <citation type="submission" date="2023-08" db="EMBL/GenBank/DDBJ databases">
        <title>Arthrobacter horti sp. nov., isolated from forest soil.</title>
        <authorList>
            <person name="Park M."/>
        </authorList>
    </citation>
    <scope>NUCLEOTIDE SEQUENCE [LARGE SCALE GENOMIC DNA]</scope>
    <source>
        <strain evidence="11 12">YJM1</strain>
    </source>
</reference>
<feature type="transmembrane region" description="Helical" evidence="8">
    <location>
        <begin position="592"/>
        <end position="616"/>
    </location>
</feature>
<feature type="transmembrane region" description="Helical" evidence="8">
    <location>
        <begin position="236"/>
        <end position="256"/>
    </location>
</feature>
<dbReference type="InterPro" id="IPR036640">
    <property type="entry name" value="ABC1_TM_sf"/>
</dbReference>
<evidence type="ECO:0000313" key="11">
    <source>
        <dbReference type="EMBL" id="MDP5225841.1"/>
    </source>
</evidence>
<feature type="domain" description="ABC transmembrane type-1" evidence="10">
    <location>
        <begin position="590"/>
        <end position="836"/>
    </location>
</feature>
<dbReference type="InterPro" id="IPR039421">
    <property type="entry name" value="Type_1_exporter"/>
</dbReference>
<dbReference type="Proteomes" id="UP001232725">
    <property type="component" value="Unassembled WGS sequence"/>
</dbReference>
<keyword evidence="3" id="KW-0547">Nucleotide-binding</keyword>
<dbReference type="PROSITE" id="PS50929">
    <property type="entry name" value="ABC_TM1F"/>
    <property type="match status" value="2"/>
</dbReference>
<keyword evidence="2 8" id="KW-0812">Transmembrane</keyword>
<dbReference type="InterPro" id="IPR011527">
    <property type="entry name" value="ABC1_TM_dom"/>
</dbReference>
<proteinExistence type="predicted"/>
<accession>A0ABT9IJT1</accession>
<dbReference type="PROSITE" id="PS50893">
    <property type="entry name" value="ABC_TRANSPORTER_2"/>
    <property type="match status" value="2"/>
</dbReference>
<feature type="domain" description="ABC transporter" evidence="9">
    <location>
        <begin position="906"/>
        <end position="1112"/>
    </location>
</feature>
<evidence type="ECO:0000256" key="5">
    <source>
        <dbReference type="ARBA" id="ARBA00022989"/>
    </source>
</evidence>
<dbReference type="SUPFAM" id="SSF52540">
    <property type="entry name" value="P-loop containing nucleoside triphosphate hydrolases"/>
    <property type="match status" value="2"/>
</dbReference>
<evidence type="ECO:0000256" key="7">
    <source>
        <dbReference type="SAM" id="MobiDB-lite"/>
    </source>
</evidence>
<dbReference type="InterPro" id="IPR027417">
    <property type="entry name" value="P-loop_NTPase"/>
</dbReference>
<evidence type="ECO:0000256" key="3">
    <source>
        <dbReference type="ARBA" id="ARBA00022741"/>
    </source>
</evidence>
<name>A0ABT9IJT1_9MICC</name>
<protein>
    <submittedName>
        <fullName evidence="11">Thiol reductant ABC exporter subunit CydD</fullName>
    </submittedName>
</protein>
<dbReference type="InterPro" id="IPR003439">
    <property type="entry name" value="ABC_transporter-like_ATP-bd"/>
</dbReference>
<evidence type="ECO:0000256" key="2">
    <source>
        <dbReference type="ARBA" id="ARBA00022692"/>
    </source>
</evidence>
<sequence length="1113" mass="117143">MAERKSPFPPAPRRSLYLLGLLGALNALGLVLMAQAIAAGLGGLASGHDAGSLLSLCLQGTLGALLRAGASWGQAVVARATVVEVKEGFRTRLLSALLDGRRPTDSAGRGADTLLVTRRLDELDKFYTEYLPALVNCATVPLLLGARILLADWISALIIVLTIPLVPLFMILIGRHTQESLGRAYRTLDVLSSHLVELVRGLPVLLGLGRTEGQRQALDAVGEKHRRESMTTLRTAFLSAFALELIATISVALVAVTIGVRLVHGQMGLDAGLLALILAPECYQSLRVLGSAYHASEDGKLALAEVGDALRSEPAGEVTLRHDHAAVAGRVRVEALTVAYPDRGVRLGPVGFDLRTGTVTALTGPSGCGKSTILAALTGTLDAPATVNGILHVAGDPTRDGEATRFAYAPQHPEFLRDTVEDEVRTWAGSMEAEETVRRALELADAVGLAGSRPAELSPGEQRRVALARAFAVALTEQAVLVLDEPTAHLDETRAGRIRRSIALLAQERPVLLVSHDPATLAIASEHVPVTASGAADSRETERVLESSHTADPAVARKAPVRTEEDPGDADTPERRGTGLLTGFRRRLTGSVVLGVLAQLFSVCLAALSGWLIVHASSQPPILYLMAAIVGVRFFGIGRSALRYTERLRMHDTVFRLTTGLRGRLWTALSTRALGIRRLMQGDAVLDTVVAQVDEYRDLLPRVMGPRWTAIGTSAVGIVATALVLPWATPVVVIVSVLGVLAAPALAVRADRHASRLNVSRRSALLQYVSRSLQSRKDLGGNGLAPLAVAEAEGLSAEAVGAARRSAWAEGLAQALAVLASALGAVVVVILAVAQGGGQGAAERAAVVALLLLSLVEPFLAGITAARLRPSLRALEEELEAVLAPDAPLASHGTRVQEPQAFPSWLRFTGLSAAWPDGDPVFTGLNGEARPGRSLAVTGESGSGKSTLLAVLMGFLPPGRGQVEIHGRIAWCPQESHVFDSTVRGNLSLALPVGGAADAGLWEALERTGLARAVRDMPRGLDTRIGPGGAFLSGGQRQRLAMARTLLAGATVLLLDEPTAHLDSEAADALMADLTASLQEETLLVVSHREADLVFLDDRLVLGEESPQGALAR</sequence>
<feature type="transmembrane region" description="Helical" evidence="8">
    <location>
        <begin position="16"/>
        <end position="38"/>
    </location>
</feature>
<dbReference type="InterPro" id="IPR017871">
    <property type="entry name" value="ABC_transporter-like_CS"/>
</dbReference>
<dbReference type="InterPro" id="IPR003593">
    <property type="entry name" value="AAA+_ATPase"/>
</dbReference>
<dbReference type="Pfam" id="PF00005">
    <property type="entry name" value="ABC_tran"/>
    <property type="match status" value="2"/>
</dbReference>
<evidence type="ECO:0000256" key="4">
    <source>
        <dbReference type="ARBA" id="ARBA00022840"/>
    </source>
</evidence>
<dbReference type="Pfam" id="PF00664">
    <property type="entry name" value="ABC_membrane"/>
    <property type="match status" value="1"/>
</dbReference>
<dbReference type="Gene3D" id="1.20.1560.10">
    <property type="entry name" value="ABC transporter type 1, transmembrane domain"/>
    <property type="match status" value="2"/>
</dbReference>
<feature type="domain" description="ABC transporter" evidence="9">
    <location>
        <begin position="331"/>
        <end position="558"/>
    </location>
</feature>
<dbReference type="NCBIfam" id="TIGR02857">
    <property type="entry name" value="CydD"/>
    <property type="match status" value="1"/>
</dbReference>
<evidence type="ECO:0000259" key="10">
    <source>
        <dbReference type="PROSITE" id="PS50929"/>
    </source>
</evidence>
<dbReference type="CDD" id="cd03228">
    <property type="entry name" value="ABCC_MRP_Like"/>
    <property type="match status" value="1"/>
</dbReference>
<dbReference type="PROSITE" id="PS00211">
    <property type="entry name" value="ABC_TRANSPORTER_1"/>
    <property type="match status" value="2"/>
</dbReference>
<evidence type="ECO:0000256" key="6">
    <source>
        <dbReference type="ARBA" id="ARBA00023136"/>
    </source>
</evidence>
<keyword evidence="12" id="KW-1185">Reference proteome</keyword>
<comment type="subcellular location">
    <subcellularLocation>
        <location evidence="1">Cell membrane</location>
        <topology evidence="1">Multi-pass membrane protein</topology>
    </subcellularLocation>
</comment>
<keyword evidence="4" id="KW-0067">ATP-binding</keyword>
<dbReference type="SMART" id="SM00382">
    <property type="entry name" value="AAA"/>
    <property type="match status" value="2"/>
</dbReference>
<evidence type="ECO:0000313" key="12">
    <source>
        <dbReference type="Proteomes" id="UP001232725"/>
    </source>
</evidence>
<feature type="transmembrane region" description="Helical" evidence="8">
    <location>
        <begin position="153"/>
        <end position="173"/>
    </location>
</feature>
<feature type="transmembrane region" description="Helical" evidence="8">
    <location>
        <begin position="731"/>
        <end position="748"/>
    </location>
</feature>
<comment type="caution">
    <text evidence="11">The sequence shown here is derived from an EMBL/GenBank/DDBJ whole genome shotgun (WGS) entry which is preliminary data.</text>
</comment>
<gene>
    <name evidence="11" type="primary">cydD</name>
    <name evidence="11" type="ORF">Q9R02_01555</name>
</gene>
<dbReference type="InterPro" id="IPR014223">
    <property type="entry name" value="ABC_CydC/D"/>
</dbReference>
<feature type="domain" description="ABC transmembrane type-1" evidence="10">
    <location>
        <begin position="18"/>
        <end position="298"/>
    </location>
</feature>
<dbReference type="SUPFAM" id="SSF90123">
    <property type="entry name" value="ABC transporter transmembrane region"/>
    <property type="match status" value="2"/>
</dbReference>
<keyword evidence="5 8" id="KW-1133">Transmembrane helix</keyword>
<evidence type="ECO:0000259" key="9">
    <source>
        <dbReference type="PROSITE" id="PS50893"/>
    </source>
</evidence>